<dbReference type="EMBL" id="JARAOO010000003">
    <property type="protein sequence ID" value="KAJ7977963.1"/>
    <property type="molecule type" value="Genomic_DNA"/>
</dbReference>
<sequence>MACLLSISFHAPLRASPTLIKTCEGGLLAREDPCLDNLSFILVYNILANDAREENHPWTTALGRLSRKATAQKFLASCESNKGVLSTNGNHQNPLVMPSRHLSVFFSRHLDVGSGVHHTDIVISGYWVGPDIDDGWGFMEAFINQII</sequence>
<keyword evidence="2" id="KW-1185">Reference proteome</keyword>
<dbReference type="GO" id="GO:0016874">
    <property type="term" value="F:ligase activity"/>
    <property type="evidence" value="ECO:0007669"/>
    <property type="project" value="UniProtKB-KW"/>
</dbReference>
<dbReference type="AlphaFoldDB" id="A0AAD7VJF8"/>
<dbReference type="KEGG" id="qsa:O6P43_007508"/>
<organism evidence="1 2">
    <name type="scientific">Quillaja saponaria</name>
    <name type="common">Soap bark tree</name>
    <dbReference type="NCBI Taxonomy" id="32244"/>
    <lineage>
        <taxon>Eukaryota</taxon>
        <taxon>Viridiplantae</taxon>
        <taxon>Streptophyta</taxon>
        <taxon>Embryophyta</taxon>
        <taxon>Tracheophyta</taxon>
        <taxon>Spermatophyta</taxon>
        <taxon>Magnoliopsida</taxon>
        <taxon>eudicotyledons</taxon>
        <taxon>Gunneridae</taxon>
        <taxon>Pentapetalae</taxon>
        <taxon>rosids</taxon>
        <taxon>fabids</taxon>
        <taxon>Fabales</taxon>
        <taxon>Quillajaceae</taxon>
        <taxon>Quillaja</taxon>
    </lineage>
</organism>
<evidence type="ECO:0000313" key="2">
    <source>
        <dbReference type="Proteomes" id="UP001163823"/>
    </source>
</evidence>
<gene>
    <name evidence="1" type="ORF">O6P43_007508</name>
</gene>
<evidence type="ECO:0000313" key="1">
    <source>
        <dbReference type="EMBL" id="KAJ7977963.1"/>
    </source>
</evidence>
<reference evidence="1" key="1">
    <citation type="journal article" date="2023" name="Science">
        <title>Elucidation of the pathway for biosynthesis of saponin adjuvants from the soapbark tree.</title>
        <authorList>
            <person name="Reed J."/>
            <person name="Orme A."/>
            <person name="El-Demerdash A."/>
            <person name="Owen C."/>
            <person name="Martin L.B.B."/>
            <person name="Misra R.C."/>
            <person name="Kikuchi S."/>
            <person name="Rejzek M."/>
            <person name="Martin A.C."/>
            <person name="Harkess A."/>
            <person name="Leebens-Mack J."/>
            <person name="Louveau T."/>
            <person name="Stephenson M.J."/>
            <person name="Osbourn A."/>
        </authorList>
    </citation>
    <scope>NUCLEOTIDE SEQUENCE</scope>
    <source>
        <strain evidence="1">S10</strain>
    </source>
</reference>
<keyword evidence="1" id="KW-0436">Ligase</keyword>
<comment type="caution">
    <text evidence="1">The sequence shown here is derived from an EMBL/GenBank/DDBJ whole genome shotgun (WGS) entry which is preliminary data.</text>
</comment>
<accession>A0AAD7VJF8</accession>
<proteinExistence type="predicted"/>
<name>A0AAD7VJF8_QUISA</name>
<dbReference type="Proteomes" id="UP001163823">
    <property type="component" value="Chromosome 3"/>
</dbReference>
<protein>
    <submittedName>
        <fullName evidence="1">UDP-N-acetylmuramoylalanine--D-glutamate ligase</fullName>
    </submittedName>
</protein>